<dbReference type="EMBL" id="SGWZ01000008">
    <property type="protein sequence ID" value="RZS63753.1"/>
    <property type="molecule type" value="Genomic_DNA"/>
</dbReference>
<proteinExistence type="predicted"/>
<evidence type="ECO:0000313" key="2">
    <source>
        <dbReference type="Proteomes" id="UP000292039"/>
    </source>
</evidence>
<sequence length="34" mass="3711">MIQGAGLIENQYTPGCSFCCSLYGFPYPIHQKGS</sequence>
<protein>
    <submittedName>
        <fullName evidence="1">Uncharacterized protein</fullName>
    </submittedName>
</protein>
<organism evidence="1 2">
    <name type="scientific">Kerstersia gyiorum</name>
    <dbReference type="NCBI Taxonomy" id="206506"/>
    <lineage>
        <taxon>Bacteria</taxon>
        <taxon>Pseudomonadati</taxon>
        <taxon>Pseudomonadota</taxon>
        <taxon>Betaproteobacteria</taxon>
        <taxon>Burkholderiales</taxon>
        <taxon>Alcaligenaceae</taxon>
        <taxon>Kerstersia</taxon>
    </lineage>
</organism>
<evidence type="ECO:0000313" key="1">
    <source>
        <dbReference type="EMBL" id="RZS63753.1"/>
    </source>
</evidence>
<comment type="caution">
    <text evidence="1">The sequence shown here is derived from an EMBL/GenBank/DDBJ whole genome shotgun (WGS) entry which is preliminary data.</text>
</comment>
<reference evidence="1 2" key="1">
    <citation type="submission" date="2019-02" db="EMBL/GenBank/DDBJ databases">
        <title>Genomic Encyclopedia of Type Strains, Phase IV (KMG-IV): sequencing the most valuable type-strain genomes for metagenomic binning, comparative biology and taxonomic classification.</title>
        <authorList>
            <person name="Goeker M."/>
        </authorList>
    </citation>
    <scope>NUCLEOTIDE SEQUENCE [LARGE SCALE GENOMIC DNA]</scope>
    <source>
        <strain evidence="1 2">DSM 16618</strain>
    </source>
</reference>
<gene>
    <name evidence="1" type="ORF">EV679_3397</name>
</gene>
<dbReference type="Proteomes" id="UP000292039">
    <property type="component" value="Unassembled WGS sequence"/>
</dbReference>
<name>A0A4Q7M990_9BURK</name>
<dbReference type="AlphaFoldDB" id="A0A4Q7M990"/>
<accession>A0A4Q7M990</accession>